<evidence type="ECO:0000256" key="7">
    <source>
        <dbReference type="SAM" id="Coils"/>
    </source>
</evidence>
<proteinExistence type="inferred from homology"/>
<dbReference type="SMART" id="SM00397">
    <property type="entry name" value="t_SNARE"/>
    <property type="match status" value="1"/>
</dbReference>
<dbReference type="Gene3D" id="1.20.5.110">
    <property type="match status" value="1"/>
</dbReference>
<dbReference type="Gene3D" id="1.20.58.70">
    <property type="match status" value="1"/>
</dbReference>
<evidence type="ECO:0000256" key="6">
    <source>
        <dbReference type="RuleBase" id="RU003858"/>
    </source>
</evidence>
<comment type="similarity">
    <text evidence="2 6">Belongs to the syntaxin family.</text>
</comment>
<dbReference type="SUPFAM" id="SSF47661">
    <property type="entry name" value="t-snare proteins"/>
    <property type="match status" value="1"/>
</dbReference>
<comment type="caution">
    <text evidence="10">The sequence shown here is derived from an EMBL/GenBank/DDBJ whole genome shotgun (WGS) entry which is preliminary data.</text>
</comment>
<evidence type="ECO:0000313" key="11">
    <source>
        <dbReference type="Proteomes" id="UP000663828"/>
    </source>
</evidence>
<keyword evidence="11" id="KW-1185">Reference proteome</keyword>
<dbReference type="Pfam" id="PF05739">
    <property type="entry name" value="SNARE"/>
    <property type="match status" value="1"/>
</dbReference>
<evidence type="ECO:0000259" key="9">
    <source>
        <dbReference type="PROSITE" id="PS50192"/>
    </source>
</evidence>
<comment type="subcellular location">
    <subcellularLocation>
        <location evidence="1">Membrane</location>
        <topology evidence="1">Single-pass type IV membrane protein</topology>
    </subcellularLocation>
</comment>
<feature type="domain" description="T-SNARE coiled-coil homology" evidence="9">
    <location>
        <begin position="223"/>
        <end position="285"/>
    </location>
</feature>
<sequence length="327" mass="37944">MTKDRLKDLQKTLLFFYIFKSPWARGSHRRFSRQLRSSDLPNAANDGAMQLTAIDIDKDYNVAEFLTQIDLIRLLIDKIEEDAENVRQIHSKMLEPMADSKLAQELDDKTADIKKLSYDVSAKLKKMEKIQEDLPEADKANAVWRIKETQIFNITRRFREVMNVYNQEFVLHRERCKRAIVRELEITGNRRTNDELEEMLEHGFPGTFNFSIMVDIEKAKQAVNEIEARQRDITKLENSIKELHDMFIDLAQLVATQGEMIDNIEHSVSKATDYVNDAVEQVYIAQEAHKSVMKKKIVVCVILIAVVLILLLILAAYFTTQRKLLGK</sequence>
<dbReference type="Pfam" id="PF00804">
    <property type="entry name" value="Syntaxin"/>
    <property type="match status" value="1"/>
</dbReference>
<dbReference type="InterPro" id="IPR045242">
    <property type="entry name" value="Syntaxin"/>
</dbReference>
<evidence type="ECO:0000256" key="1">
    <source>
        <dbReference type="ARBA" id="ARBA00004211"/>
    </source>
</evidence>
<reference evidence="10" key="1">
    <citation type="submission" date="2021-02" db="EMBL/GenBank/DDBJ databases">
        <authorList>
            <person name="Nowell W R."/>
        </authorList>
    </citation>
    <scope>NUCLEOTIDE SEQUENCE</scope>
</reference>
<feature type="coiled-coil region" evidence="7">
    <location>
        <begin position="216"/>
        <end position="246"/>
    </location>
</feature>
<dbReference type="InterPro" id="IPR006012">
    <property type="entry name" value="Syntaxin/epimorphin_CS"/>
</dbReference>
<dbReference type="PANTHER" id="PTHR19957:SF307">
    <property type="entry name" value="PROTEIN SSO1-RELATED"/>
    <property type="match status" value="1"/>
</dbReference>
<keyword evidence="4 8" id="KW-1133">Transmembrane helix</keyword>
<dbReference type="InterPro" id="IPR006011">
    <property type="entry name" value="Syntaxin_N"/>
</dbReference>
<dbReference type="GO" id="GO:0006886">
    <property type="term" value="P:intracellular protein transport"/>
    <property type="evidence" value="ECO:0007669"/>
    <property type="project" value="InterPro"/>
</dbReference>
<dbReference type="GO" id="GO:0012505">
    <property type="term" value="C:endomembrane system"/>
    <property type="evidence" value="ECO:0007669"/>
    <property type="project" value="TreeGrafter"/>
</dbReference>
<dbReference type="EMBL" id="CAJNOR010004025">
    <property type="protein sequence ID" value="CAF1469013.1"/>
    <property type="molecule type" value="Genomic_DNA"/>
</dbReference>
<evidence type="ECO:0000256" key="5">
    <source>
        <dbReference type="ARBA" id="ARBA00023136"/>
    </source>
</evidence>
<name>A0A815QWX2_ADIRI</name>
<dbReference type="CDD" id="cd00179">
    <property type="entry name" value="SynN"/>
    <property type="match status" value="1"/>
</dbReference>
<dbReference type="GO" id="GO:0005484">
    <property type="term" value="F:SNAP receptor activity"/>
    <property type="evidence" value="ECO:0007669"/>
    <property type="project" value="InterPro"/>
</dbReference>
<feature type="transmembrane region" description="Helical" evidence="8">
    <location>
        <begin position="297"/>
        <end position="318"/>
    </location>
</feature>
<dbReference type="PROSITE" id="PS50192">
    <property type="entry name" value="T_SNARE"/>
    <property type="match status" value="1"/>
</dbReference>
<evidence type="ECO:0000256" key="3">
    <source>
        <dbReference type="ARBA" id="ARBA00022692"/>
    </source>
</evidence>
<organism evidence="10 11">
    <name type="scientific">Adineta ricciae</name>
    <name type="common">Rotifer</name>
    <dbReference type="NCBI Taxonomy" id="249248"/>
    <lineage>
        <taxon>Eukaryota</taxon>
        <taxon>Metazoa</taxon>
        <taxon>Spiralia</taxon>
        <taxon>Gnathifera</taxon>
        <taxon>Rotifera</taxon>
        <taxon>Eurotatoria</taxon>
        <taxon>Bdelloidea</taxon>
        <taxon>Adinetida</taxon>
        <taxon>Adinetidae</taxon>
        <taxon>Adineta</taxon>
    </lineage>
</organism>
<evidence type="ECO:0000256" key="4">
    <source>
        <dbReference type="ARBA" id="ARBA00022989"/>
    </source>
</evidence>
<dbReference type="AlphaFoldDB" id="A0A815QWX2"/>
<dbReference type="GO" id="GO:0006906">
    <property type="term" value="P:vesicle fusion"/>
    <property type="evidence" value="ECO:0007669"/>
    <property type="project" value="TreeGrafter"/>
</dbReference>
<dbReference type="CDD" id="cd15848">
    <property type="entry name" value="SNARE_syntaxin1-like"/>
    <property type="match status" value="1"/>
</dbReference>
<keyword evidence="3 8" id="KW-0812">Transmembrane</keyword>
<evidence type="ECO:0000313" key="10">
    <source>
        <dbReference type="EMBL" id="CAF1469013.1"/>
    </source>
</evidence>
<dbReference type="GO" id="GO:0005886">
    <property type="term" value="C:plasma membrane"/>
    <property type="evidence" value="ECO:0007669"/>
    <property type="project" value="TreeGrafter"/>
</dbReference>
<dbReference type="GO" id="GO:0000149">
    <property type="term" value="F:SNARE binding"/>
    <property type="evidence" value="ECO:0007669"/>
    <property type="project" value="TreeGrafter"/>
</dbReference>
<evidence type="ECO:0000256" key="2">
    <source>
        <dbReference type="ARBA" id="ARBA00009063"/>
    </source>
</evidence>
<dbReference type="GO" id="GO:0048278">
    <property type="term" value="P:vesicle docking"/>
    <property type="evidence" value="ECO:0007669"/>
    <property type="project" value="TreeGrafter"/>
</dbReference>
<dbReference type="InterPro" id="IPR010989">
    <property type="entry name" value="SNARE"/>
</dbReference>
<dbReference type="InterPro" id="IPR000727">
    <property type="entry name" value="T_SNARE_dom"/>
</dbReference>
<dbReference type="GO" id="GO:0031201">
    <property type="term" value="C:SNARE complex"/>
    <property type="evidence" value="ECO:0007669"/>
    <property type="project" value="TreeGrafter"/>
</dbReference>
<dbReference type="Proteomes" id="UP000663828">
    <property type="component" value="Unassembled WGS sequence"/>
</dbReference>
<keyword evidence="7" id="KW-0175">Coiled coil</keyword>
<dbReference type="GO" id="GO:0006887">
    <property type="term" value="P:exocytosis"/>
    <property type="evidence" value="ECO:0007669"/>
    <property type="project" value="TreeGrafter"/>
</dbReference>
<dbReference type="PROSITE" id="PS00914">
    <property type="entry name" value="SYNTAXIN"/>
    <property type="match status" value="1"/>
</dbReference>
<keyword evidence="5 8" id="KW-0472">Membrane</keyword>
<evidence type="ECO:0000256" key="8">
    <source>
        <dbReference type="SAM" id="Phobius"/>
    </source>
</evidence>
<accession>A0A815QWX2</accession>
<dbReference type="PANTHER" id="PTHR19957">
    <property type="entry name" value="SYNTAXIN"/>
    <property type="match status" value="1"/>
</dbReference>
<dbReference type="SMART" id="SM00503">
    <property type="entry name" value="SynN"/>
    <property type="match status" value="1"/>
</dbReference>
<gene>
    <name evidence="10" type="ORF">XAT740_LOCUS37864</name>
</gene>
<protein>
    <recommendedName>
        <fullName evidence="9">t-SNARE coiled-coil homology domain-containing protein</fullName>
    </recommendedName>
</protein>